<proteinExistence type="predicted"/>
<evidence type="ECO:0000313" key="2">
    <source>
        <dbReference type="EMBL" id="ELY48132.1"/>
    </source>
</evidence>
<dbReference type="AlphaFoldDB" id="L9WFJ2"/>
<name>L9WFJ2_9EURY</name>
<evidence type="ECO:0000313" key="3">
    <source>
        <dbReference type="Proteomes" id="UP000011661"/>
    </source>
</evidence>
<feature type="compositionally biased region" description="Basic and acidic residues" evidence="1">
    <location>
        <begin position="24"/>
        <end position="44"/>
    </location>
</feature>
<feature type="region of interest" description="Disordered" evidence="1">
    <location>
        <begin position="22"/>
        <end position="60"/>
    </location>
</feature>
<reference evidence="2 3" key="1">
    <citation type="journal article" date="2014" name="PLoS Genet.">
        <title>Phylogenetically driven sequencing of extremely halophilic archaea reveals strategies for static and dynamic osmo-response.</title>
        <authorList>
            <person name="Becker E.A."/>
            <person name="Seitzer P.M."/>
            <person name="Tritt A."/>
            <person name="Larsen D."/>
            <person name="Krusor M."/>
            <person name="Yao A.I."/>
            <person name="Wu D."/>
            <person name="Madern D."/>
            <person name="Eisen J.A."/>
            <person name="Darling A.E."/>
            <person name="Facciotti M.T."/>
        </authorList>
    </citation>
    <scope>NUCLEOTIDE SEQUENCE [LARGE SCALE GENOMIC DNA]</scope>
    <source>
        <strain evidence="2 3">JCM 14089</strain>
    </source>
</reference>
<accession>L9WFJ2</accession>
<evidence type="ECO:0000256" key="1">
    <source>
        <dbReference type="SAM" id="MobiDB-lite"/>
    </source>
</evidence>
<dbReference type="STRING" id="1230460.C495_01620"/>
<comment type="caution">
    <text evidence="2">The sequence shown here is derived from an EMBL/GenBank/DDBJ whole genome shotgun (WGS) entry which is preliminary data.</text>
</comment>
<organism evidence="2 3">
    <name type="scientific">Natronorubrum sulfidifaciens JCM 14089</name>
    <dbReference type="NCBI Taxonomy" id="1230460"/>
    <lineage>
        <taxon>Archaea</taxon>
        <taxon>Methanobacteriati</taxon>
        <taxon>Methanobacteriota</taxon>
        <taxon>Stenosarchaea group</taxon>
        <taxon>Halobacteria</taxon>
        <taxon>Halobacteriales</taxon>
        <taxon>Natrialbaceae</taxon>
        <taxon>Natronorubrum</taxon>
    </lineage>
</organism>
<sequence>MIVASIARLHAVVTRATQPSLRPASDRCHIGRDGSESHDREWDRSTTASVEIAAETPLRA</sequence>
<keyword evidence="3" id="KW-1185">Reference proteome</keyword>
<dbReference type="PATRIC" id="fig|1230460.4.peg.321"/>
<dbReference type="RefSeq" id="WP_008159394.1">
    <property type="nucleotide sequence ID" value="NZ_AOHX01000025.1"/>
</dbReference>
<gene>
    <name evidence="2" type="ORF">C495_01620</name>
</gene>
<dbReference type="Proteomes" id="UP000011661">
    <property type="component" value="Unassembled WGS sequence"/>
</dbReference>
<dbReference type="EMBL" id="AOHX01000025">
    <property type="protein sequence ID" value="ELY48132.1"/>
    <property type="molecule type" value="Genomic_DNA"/>
</dbReference>
<protein>
    <submittedName>
        <fullName evidence="2">Uncharacterized protein</fullName>
    </submittedName>
</protein>